<dbReference type="AlphaFoldDB" id="A0A1J3EQA8"/>
<evidence type="ECO:0000256" key="1">
    <source>
        <dbReference type="SAM" id="Phobius"/>
    </source>
</evidence>
<dbReference type="SUPFAM" id="SSF50249">
    <property type="entry name" value="Nucleic acid-binding proteins"/>
    <property type="match status" value="1"/>
</dbReference>
<name>A0A1J3EQA8_NOCCA</name>
<dbReference type="GO" id="GO:0071031">
    <property type="term" value="P:nuclear mRNA surveillance of mRNA 3'-end processing"/>
    <property type="evidence" value="ECO:0007669"/>
    <property type="project" value="TreeGrafter"/>
</dbReference>
<dbReference type="GO" id="GO:0000176">
    <property type="term" value="C:nuclear exosome (RNase complex)"/>
    <property type="evidence" value="ECO:0007669"/>
    <property type="project" value="TreeGrafter"/>
</dbReference>
<dbReference type="Gene3D" id="2.40.50.690">
    <property type="match status" value="1"/>
</dbReference>
<dbReference type="InterPro" id="IPR012340">
    <property type="entry name" value="NA-bd_OB-fold"/>
</dbReference>
<accession>A0A1J3EQA8</accession>
<feature type="transmembrane region" description="Helical" evidence="1">
    <location>
        <begin position="150"/>
        <end position="172"/>
    </location>
</feature>
<protein>
    <submittedName>
        <fullName evidence="3">Exosome complex exonuclease RRP44</fullName>
    </submittedName>
</protein>
<sequence length="173" mass="19807">MNVMIREAKKAQPEKEEEKAKYKAKKAKKATKDAMTEINVGLDSGKYHQGRLCVNRFSPLEAYVGSKSIGEEIIICGRSNMNKAFHGDIVAVELLPHDQCQEEKALSIGEEEGFLYFLHICMKLCQTFLSFTYQIQIQISHIKFNSKLQITLWCIVYLSKALKWLLLLFCVIV</sequence>
<feature type="domain" description="3'-5' exoribonuclease HELZ2 OB-fold" evidence="2">
    <location>
        <begin position="43"/>
        <end position="104"/>
    </location>
</feature>
<evidence type="ECO:0000313" key="3">
    <source>
        <dbReference type="EMBL" id="JAU34225.1"/>
    </source>
</evidence>
<feature type="transmembrane region" description="Helical" evidence="1">
    <location>
        <begin position="114"/>
        <end position="135"/>
    </location>
</feature>
<keyword evidence="1" id="KW-1133">Transmembrane helix</keyword>
<reference evidence="3" key="1">
    <citation type="submission" date="2016-07" db="EMBL/GenBank/DDBJ databases">
        <title>De novo transcriptome assembly of four accessions of the metal hyperaccumulator plant Noccaea caerulescens.</title>
        <authorList>
            <person name="Blande D."/>
            <person name="Halimaa P."/>
            <person name="Tervahauta A.I."/>
            <person name="Aarts M.G."/>
            <person name="Karenlampi S.O."/>
        </authorList>
    </citation>
    <scope>NUCLEOTIDE SEQUENCE</scope>
</reference>
<dbReference type="GO" id="GO:0016075">
    <property type="term" value="P:rRNA catabolic process"/>
    <property type="evidence" value="ECO:0007669"/>
    <property type="project" value="TreeGrafter"/>
</dbReference>
<keyword evidence="3" id="KW-0269">Exonuclease</keyword>
<dbReference type="GO" id="GO:0004519">
    <property type="term" value="F:endonuclease activity"/>
    <property type="evidence" value="ECO:0007669"/>
    <property type="project" value="TreeGrafter"/>
</dbReference>
<dbReference type="InterPro" id="IPR056787">
    <property type="entry name" value="OB_HELZ2"/>
</dbReference>
<dbReference type="GO" id="GO:0000177">
    <property type="term" value="C:cytoplasmic exosome (RNase complex)"/>
    <property type="evidence" value="ECO:0007669"/>
    <property type="project" value="TreeGrafter"/>
</dbReference>
<dbReference type="PANTHER" id="PTHR23355">
    <property type="entry name" value="RIBONUCLEASE"/>
    <property type="match status" value="1"/>
</dbReference>
<proteinExistence type="predicted"/>
<keyword evidence="3" id="KW-0378">Hydrolase</keyword>
<dbReference type="EMBL" id="GEVK01018607">
    <property type="protein sequence ID" value="JAU34225.1"/>
    <property type="molecule type" value="Transcribed_RNA"/>
</dbReference>
<organism evidence="3">
    <name type="scientific">Noccaea caerulescens</name>
    <name type="common">Alpine penny-cress</name>
    <name type="synonym">Thlaspi caerulescens</name>
    <dbReference type="NCBI Taxonomy" id="107243"/>
    <lineage>
        <taxon>Eukaryota</taxon>
        <taxon>Viridiplantae</taxon>
        <taxon>Streptophyta</taxon>
        <taxon>Embryophyta</taxon>
        <taxon>Tracheophyta</taxon>
        <taxon>Spermatophyta</taxon>
        <taxon>Magnoliopsida</taxon>
        <taxon>eudicotyledons</taxon>
        <taxon>Gunneridae</taxon>
        <taxon>Pentapetalae</taxon>
        <taxon>rosids</taxon>
        <taxon>malvids</taxon>
        <taxon>Brassicales</taxon>
        <taxon>Brassicaceae</taxon>
        <taxon>Coluteocarpeae</taxon>
        <taxon>Noccaea</taxon>
    </lineage>
</organism>
<dbReference type="InterPro" id="IPR050180">
    <property type="entry name" value="RNR_Ribonuclease"/>
</dbReference>
<dbReference type="Pfam" id="PF25049">
    <property type="entry name" value="OB_HELZ2"/>
    <property type="match status" value="1"/>
</dbReference>
<keyword evidence="3" id="KW-0540">Nuclease</keyword>
<keyword evidence="1" id="KW-0812">Transmembrane</keyword>
<dbReference type="GO" id="GO:0000175">
    <property type="term" value="F:3'-5'-RNA exonuclease activity"/>
    <property type="evidence" value="ECO:0007669"/>
    <property type="project" value="TreeGrafter"/>
</dbReference>
<keyword evidence="1" id="KW-0472">Membrane</keyword>
<gene>
    <name evidence="3" type="ORF">LC_TR12542_c2_g1_i1_g.43983</name>
</gene>
<dbReference type="PANTHER" id="PTHR23355:SF35">
    <property type="entry name" value="EXOSOME COMPLEX EXONUCLEASE RRP44"/>
    <property type="match status" value="1"/>
</dbReference>
<evidence type="ECO:0000259" key="2">
    <source>
        <dbReference type="Pfam" id="PF25049"/>
    </source>
</evidence>